<gene>
    <name evidence="3" type="ORF">CRENPOLYSF2_830030</name>
</gene>
<evidence type="ECO:0000256" key="1">
    <source>
        <dbReference type="SAM" id="MobiDB-lite"/>
    </source>
</evidence>
<reference evidence="4" key="1">
    <citation type="submission" date="2017-02" db="EMBL/GenBank/DDBJ databases">
        <authorList>
            <person name="Daims H."/>
        </authorList>
    </citation>
    <scope>NUCLEOTIDE SEQUENCE [LARGE SCALE GENOMIC DNA]</scope>
</reference>
<dbReference type="Gene3D" id="3.30.1150.10">
    <property type="match status" value="1"/>
</dbReference>
<keyword evidence="4" id="KW-1185">Reference proteome</keyword>
<dbReference type="AlphaFoldDB" id="A0A1R4HIM4"/>
<name>A0A1R4HIM4_9GAMM</name>
<evidence type="ECO:0000313" key="3">
    <source>
        <dbReference type="EMBL" id="SJM96063.1"/>
    </source>
</evidence>
<dbReference type="EMBL" id="FUKJ01000450">
    <property type="protein sequence ID" value="SJM96063.1"/>
    <property type="molecule type" value="Genomic_DNA"/>
</dbReference>
<evidence type="ECO:0000256" key="2">
    <source>
        <dbReference type="SAM" id="Phobius"/>
    </source>
</evidence>
<dbReference type="RefSeq" id="WP_087148515.1">
    <property type="nucleotide sequence ID" value="NZ_FUKJ01000450.1"/>
</dbReference>
<feature type="region of interest" description="Disordered" evidence="1">
    <location>
        <begin position="60"/>
        <end position="107"/>
    </location>
</feature>
<feature type="compositionally biased region" description="Basic and acidic residues" evidence="1">
    <location>
        <begin position="94"/>
        <end position="107"/>
    </location>
</feature>
<keyword evidence="2" id="KW-0812">Transmembrane</keyword>
<dbReference type="Proteomes" id="UP000195442">
    <property type="component" value="Unassembled WGS sequence"/>
</dbReference>
<accession>A0A1R4HIM4</accession>
<organism evidence="3 4">
    <name type="scientific">Crenothrix polyspora</name>
    <dbReference type="NCBI Taxonomy" id="360316"/>
    <lineage>
        <taxon>Bacteria</taxon>
        <taxon>Pseudomonadati</taxon>
        <taxon>Pseudomonadota</taxon>
        <taxon>Gammaproteobacteria</taxon>
        <taxon>Methylococcales</taxon>
        <taxon>Crenotrichaceae</taxon>
        <taxon>Crenothrix</taxon>
    </lineage>
</organism>
<proteinExistence type="predicted"/>
<evidence type="ECO:0000313" key="4">
    <source>
        <dbReference type="Proteomes" id="UP000195442"/>
    </source>
</evidence>
<keyword evidence="2" id="KW-0472">Membrane</keyword>
<sequence>MSNNIIFDRPNYSNSDSLILALFVAIIVHIIVGMTVKFTTPQVEKINRYSIDVTLTQTPAKKPPKKAKFLASENQEGAGDKVKKAEPPTQKLPSHAEKHDASHEKPIKKIQSEDKEAQKIKHQAAPKAIVKKKSEKKMVVADKPVITHKVEERPHIDLETLQQQTAEKGAEFSYNQRGGDDKKTKRADQVSSAHKFVASQYLSDWNSKVEHMGNLNVPDIPFKGAHSLTMDVGINPNGSVHHIHIRIPSGNAALDKWAIKIVKMNAPFAHLPRALLKEVDVLVMSRKWNFQDESDMTAQ</sequence>
<dbReference type="OrthoDB" id="9803361at2"/>
<dbReference type="SUPFAM" id="SSF74653">
    <property type="entry name" value="TolA/TonB C-terminal domain"/>
    <property type="match status" value="1"/>
</dbReference>
<protein>
    <submittedName>
        <fullName evidence="3">TonB family protein</fullName>
    </submittedName>
</protein>
<feature type="transmembrane region" description="Helical" evidence="2">
    <location>
        <begin position="18"/>
        <end position="38"/>
    </location>
</feature>
<keyword evidence="2" id="KW-1133">Transmembrane helix</keyword>
<dbReference type="Pfam" id="PF13103">
    <property type="entry name" value="TonB_2"/>
    <property type="match status" value="1"/>
</dbReference>